<dbReference type="EMBL" id="JBEDUW010000006">
    <property type="protein sequence ID" value="KAK9919768.1"/>
    <property type="molecule type" value="Genomic_DNA"/>
</dbReference>
<evidence type="ECO:0008006" key="4">
    <source>
        <dbReference type="Google" id="ProtNLM"/>
    </source>
</evidence>
<dbReference type="GO" id="GO:0005634">
    <property type="term" value="C:nucleus"/>
    <property type="evidence" value="ECO:0007669"/>
    <property type="project" value="TreeGrafter"/>
</dbReference>
<dbReference type="PANTHER" id="PTHR34661">
    <property type="entry name" value="INCREASED DNA METHYLATION 3"/>
    <property type="match status" value="1"/>
</dbReference>
<name>A0AAW1W7D7_RUBAR</name>
<evidence type="ECO:0000256" key="1">
    <source>
        <dbReference type="SAM" id="MobiDB-lite"/>
    </source>
</evidence>
<dbReference type="PANTHER" id="PTHR34661:SF8">
    <property type="entry name" value="ALPHA-CRYSTALLIN DOMAIN-CONTAINING PROTEIN 22.3"/>
    <property type="match status" value="1"/>
</dbReference>
<keyword evidence="3" id="KW-1185">Reference proteome</keyword>
<dbReference type="InterPro" id="IPR039321">
    <property type="entry name" value="IDM2/3-like"/>
</dbReference>
<reference evidence="2 3" key="1">
    <citation type="journal article" date="2023" name="G3 (Bethesda)">
        <title>A chromosome-length genome assembly and annotation of blackberry (Rubus argutus, cv. 'Hillquist').</title>
        <authorList>
            <person name="Bruna T."/>
            <person name="Aryal R."/>
            <person name="Dudchenko O."/>
            <person name="Sargent D.J."/>
            <person name="Mead D."/>
            <person name="Buti M."/>
            <person name="Cavallini A."/>
            <person name="Hytonen T."/>
            <person name="Andres J."/>
            <person name="Pham M."/>
            <person name="Weisz D."/>
            <person name="Mascagni F."/>
            <person name="Usai G."/>
            <person name="Natali L."/>
            <person name="Bassil N."/>
            <person name="Fernandez G.E."/>
            <person name="Lomsadze A."/>
            <person name="Armour M."/>
            <person name="Olukolu B."/>
            <person name="Poorten T."/>
            <person name="Britton C."/>
            <person name="Davik J."/>
            <person name="Ashrafi H."/>
            <person name="Aiden E.L."/>
            <person name="Borodovsky M."/>
            <person name="Worthington M."/>
        </authorList>
    </citation>
    <scope>NUCLEOTIDE SEQUENCE [LARGE SCALE GENOMIC DNA]</scope>
    <source>
        <strain evidence="2">PI 553951</strain>
    </source>
</reference>
<gene>
    <name evidence="2" type="ORF">M0R45_028346</name>
</gene>
<dbReference type="SUPFAM" id="SSF49764">
    <property type="entry name" value="HSP20-like chaperones"/>
    <property type="match status" value="1"/>
</dbReference>
<proteinExistence type="predicted"/>
<evidence type="ECO:0000313" key="2">
    <source>
        <dbReference type="EMBL" id="KAK9919768.1"/>
    </source>
</evidence>
<organism evidence="2 3">
    <name type="scientific">Rubus argutus</name>
    <name type="common">Southern blackberry</name>
    <dbReference type="NCBI Taxonomy" id="59490"/>
    <lineage>
        <taxon>Eukaryota</taxon>
        <taxon>Viridiplantae</taxon>
        <taxon>Streptophyta</taxon>
        <taxon>Embryophyta</taxon>
        <taxon>Tracheophyta</taxon>
        <taxon>Spermatophyta</taxon>
        <taxon>Magnoliopsida</taxon>
        <taxon>eudicotyledons</taxon>
        <taxon>Gunneridae</taxon>
        <taxon>Pentapetalae</taxon>
        <taxon>rosids</taxon>
        <taxon>fabids</taxon>
        <taxon>Rosales</taxon>
        <taxon>Rosaceae</taxon>
        <taxon>Rosoideae</taxon>
        <taxon>Rosoideae incertae sedis</taxon>
        <taxon>Rubus</taxon>
    </lineage>
</organism>
<dbReference type="CDD" id="cd06464">
    <property type="entry name" value="ACD_sHsps-like"/>
    <property type="match status" value="1"/>
</dbReference>
<dbReference type="AlphaFoldDB" id="A0AAW1W7D7"/>
<dbReference type="Proteomes" id="UP001457282">
    <property type="component" value="Unassembled WGS sequence"/>
</dbReference>
<protein>
    <recommendedName>
        <fullName evidence="4">SHSP domain-containing protein</fullName>
    </recommendedName>
</protein>
<evidence type="ECO:0000313" key="3">
    <source>
        <dbReference type="Proteomes" id="UP001457282"/>
    </source>
</evidence>
<sequence>MCMISQQQQWQQYNSLASKGVEFILCVPVMIFGENLLILRGPSRDYSYNEGEPSEITYDVEKYLKRLEHIGGTKENSGEYASDDAQVETDSMEVPTLLKQPVDDCVLLKETRWKKASDSGKPITKKRTAEKSPSTGKESKVYRPSPTEAHAHDSYAAPLSHLNICTRLFIRSSFSVSDSYTNPSRRKKARGTHRYDAVSSSFCPLPPMAFPGPARFGWAGQNNEPDQIDPGKPVLNVAPLNSMPYIPPTMEPSATKDSGEQEKGQPAMVFLPSLSTLEERNKILETNKSGVVLTGVAATGQVGPIIGKVDIGEADDSYLFRVSLPGVSRDENFSCSIEADGENLAPAGHFSVSFHLPGPVDFQQFTGSFETDGVLEGIVKKRI</sequence>
<dbReference type="Gene3D" id="2.60.40.790">
    <property type="match status" value="1"/>
</dbReference>
<comment type="caution">
    <text evidence="2">The sequence shown here is derived from an EMBL/GenBank/DDBJ whole genome shotgun (WGS) entry which is preliminary data.</text>
</comment>
<dbReference type="InterPro" id="IPR008978">
    <property type="entry name" value="HSP20-like_chaperone"/>
</dbReference>
<accession>A0AAW1W7D7</accession>
<feature type="region of interest" description="Disordered" evidence="1">
    <location>
        <begin position="117"/>
        <end position="149"/>
    </location>
</feature>